<dbReference type="GO" id="GO:0032511">
    <property type="term" value="P:late endosome to vacuole transport via multivesicular body sorting pathway"/>
    <property type="evidence" value="ECO:0007669"/>
    <property type="project" value="TreeGrafter"/>
</dbReference>
<dbReference type="Gene3D" id="6.10.250.1710">
    <property type="match status" value="1"/>
</dbReference>
<evidence type="ECO:0000256" key="5">
    <source>
        <dbReference type="ARBA" id="ARBA00022927"/>
    </source>
</evidence>
<evidence type="ECO:0000256" key="3">
    <source>
        <dbReference type="ARBA" id="ARBA00022448"/>
    </source>
</evidence>
<dbReference type="EMBL" id="PKPP01004207">
    <property type="protein sequence ID" value="PWA65513.1"/>
    <property type="molecule type" value="Genomic_DNA"/>
</dbReference>
<feature type="region of interest" description="Disordered" evidence="7">
    <location>
        <begin position="201"/>
        <end position="226"/>
    </location>
</feature>
<dbReference type="GO" id="GO:0015031">
    <property type="term" value="P:protein transport"/>
    <property type="evidence" value="ECO:0007669"/>
    <property type="project" value="UniProtKB-KW"/>
</dbReference>
<dbReference type="AlphaFoldDB" id="A0A2U1MW62"/>
<keyword evidence="4" id="KW-0967">Endosome</keyword>
<evidence type="ECO:0000256" key="4">
    <source>
        <dbReference type="ARBA" id="ARBA00022753"/>
    </source>
</evidence>
<dbReference type="Pfam" id="PF03357">
    <property type="entry name" value="Snf7"/>
    <property type="match status" value="1"/>
</dbReference>
<keyword evidence="6" id="KW-0472">Membrane</keyword>
<dbReference type="PANTHER" id="PTHR22761:SF5">
    <property type="entry name" value="CHARGED MULTIVESICULAR BODY PROTEIN 6"/>
    <property type="match status" value="1"/>
</dbReference>
<sequence>MQVSISVIFLKENTDKSVLPNIVFLSDCLRVANALEDNLIKHPLGYFMAISFQLSVTSTAVNVNRSKLDKVIEAEKEAAKALLREKKKDRALLALKKKKVQEDLLKQVDGWLVNVEQQLADIEIASKQKAVFESLKAGNNAMKAIQGEINLDDVQKLMDDTAEAKEYQDEINAILGEKLSAEDEEDVLAEFESLEAEMTVQDLPEAPLSEPSSTQDEEKLDLPDVPTKTPEIVADKSQAAKAKDLTLTKGCAFTEVVAVVVCPEVAATVVYLELTADVVVCPQVATVLPEVRVVVLIMSPARGVPNIVKSAGKMKYEIKF</sequence>
<organism evidence="8 9">
    <name type="scientific">Artemisia annua</name>
    <name type="common">Sweet wormwood</name>
    <dbReference type="NCBI Taxonomy" id="35608"/>
    <lineage>
        <taxon>Eukaryota</taxon>
        <taxon>Viridiplantae</taxon>
        <taxon>Streptophyta</taxon>
        <taxon>Embryophyta</taxon>
        <taxon>Tracheophyta</taxon>
        <taxon>Spermatophyta</taxon>
        <taxon>Magnoliopsida</taxon>
        <taxon>eudicotyledons</taxon>
        <taxon>Gunneridae</taxon>
        <taxon>Pentapetalae</taxon>
        <taxon>asterids</taxon>
        <taxon>campanulids</taxon>
        <taxon>Asterales</taxon>
        <taxon>Asteraceae</taxon>
        <taxon>Asteroideae</taxon>
        <taxon>Anthemideae</taxon>
        <taxon>Artemisiinae</taxon>
        <taxon>Artemisia</taxon>
    </lineage>
</organism>
<dbReference type="PANTHER" id="PTHR22761">
    <property type="entry name" value="CHARGED MULTIVESICULAR BODY PROTEIN"/>
    <property type="match status" value="1"/>
</dbReference>
<keyword evidence="5" id="KW-0653">Protein transport</keyword>
<comment type="similarity">
    <text evidence="2">Belongs to the SNF7 family.</text>
</comment>
<evidence type="ECO:0000256" key="7">
    <source>
        <dbReference type="SAM" id="MobiDB-lite"/>
    </source>
</evidence>
<dbReference type="GO" id="GO:0006900">
    <property type="term" value="P:vesicle budding from membrane"/>
    <property type="evidence" value="ECO:0007669"/>
    <property type="project" value="TreeGrafter"/>
</dbReference>
<dbReference type="InterPro" id="IPR005024">
    <property type="entry name" value="Snf7_fam"/>
</dbReference>
<evidence type="ECO:0000313" key="9">
    <source>
        <dbReference type="Proteomes" id="UP000245207"/>
    </source>
</evidence>
<evidence type="ECO:0000256" key="1">
    <source>
        <dbReference type="ARBA" id="ARBA00004608"/>
    </source>
</evidence>
<dbReference type="GO" id="GO:0005771">
    <property type="term" value="C:multivesicular body"/>
    <property type="evidence" value="ECO:0007669"/>
    <property type="project" value="TreeGrafter"/>
</dbReference>
<dbReference type="OrthoDB" id="441172at2759"/>
<dbReference type="GO" id="GO:0000815">
    <property type="term" value="C:ESCRT III complex"/>
    <property type="evidence" value="ECO:0007669"/>
    <property type="project" value="TreeGrafter"/>
</dbReference>
<proteinExistence type="inferred from homology"/>
<dbReference type="Proteomes" id="UP000245207">
    <property type="component" value="Unassembled WGS sequence"/>
</dbReference>
<accession>A0A2U1MW62</accession>
<keyword evidence="3" id="KW-0813">Transport</keyword>
<comment type="caution">
    <text evidence="8">The sequence shown here is derived from an EMBL/GenBank/DDBJ whole genome shotgun (WGS) entry which is preliminary data.</text>
</comment>
<evidence type="ECO:0000256" key="2">
    <source>
        <dbReference type="ARBA" id="ARBA00006190"/>
    </source>
</evidence>
<dbReference type="Gene3D" id="1.10.287.1060">
    <property type="entry name" value="ESAT-6-like"/>
    <property type="match status" value="1"/>
</dbReference>
<keyword evidence="9" id="KW-1185">Reference proteome</keyword>
<reference evidence="8 9" key="1">
    <citation type="journal article" date="2018" name="Mol. Plant">
        <title>The genome of Artemisia annua provides insight into the evolution of Asteraceae family and artemisinin biosynthesis.</title>
        <authorList>
            <person name="Shen Q."/>
            <person name="Zhang L."/>
            <person name="Liao Z."/>
            <person name="Wang S."/>
            <person name="Yan T."/>
            <person name="Shi P."/>
            <person name="Liu M."/>
            <person name="Fu X."/>
            <person name="Pan Q."/>
            <person name="Wang Y."/>
            <person name="Lv Z."/>
            <person name="Lu X."/>
            <person name="Zhang F."/>
            <person name="Jiang W."/>
            <person name="Ma Y."/>
            <person name="Chen M."/>
            <person name="Hao X."/>
            <person name="Li L."/>
            <person name="Tang Y."/>
            <person name="Lv G."/>
            <person name="Zhou Y."/>
            <person name="Sun X."/>
            <person name="Brodelius P.E."/>
            <person name="Rose J.K.C."/>
            <person name="Tang K."/>
        </authorList>
    </citation>
    <scope>NUCLEOTIDE SEQUENCE [LARGE SCALE GENOMIC DNA]</scope>
    <source>
        <strain evidence="9">cv. Huhao1</strain>
        <tissue evidence="8">Leaf</tissue>
    </source>
</reference>
<comment type="subcellular location">
    <subcellularLocation>
        <location evidence="1">Endosome membrane</location>
    </subcellularLocation>
</comment>
<name>A0A2U1MW62_ARTAN</name>
<protein>
    <submittedName>
        <fullName evidence="8">SNF7 family protein</fullName>
    </submittedName>
</protein>
<gene>
    <name evidence="8" type="ORF">CTI12_AA239950</name>
</gene>
<evidence type="ECO:0000256" key="6">
    <source>
        <dbReference type="ARBA" id="ARBA00023136"/>
    </source>
</evidence>
<evidence type="ECO:0000313" key="8">
    <source>
        <dbReference type="EMBL" id="PWA65513.1"/>
    </source>
</evidence>
<dbReference type="STRING" id="35608.A0A2U1MW62"/>